<proteinExistence type="predicted"/>
<protein>
    <submittedName>
        <fullName evidence="1">Uncharacterized protein</fullName>
    </submittedName>
</protein>
<dbReference type="AlphaFoldDB" id="A0A0E9S3Y2"/>
<organism evidence="1">
    <name type="scientific">Anguilla anguilla</name>
    <name type="common">European freshwater eel</name>
    <name type="synonym">Muraena anguilla</name>
    <dbReference type="NCBI Taxonomy" id="7936"/>
    <lineage>
        <taxon>Eukaryota</taxon>
        <taxon>Metazoa</taxon>
        <taxon>Chordata</taxon>
        <taxon>Craniata</taxon>
        <taxon>Vertebrata</taxon>
        <taxon>Euteleostomi</taxon>
        <taxon>Actinopterygii</taxon>
        <taxon>Neopterygii</taxon>
        <taxon>Teleostei</taxon>
        <taxon>Anguilliformes</taxon>
        <taxon>Anguillidae</taxon>
        <taxon>Anguilla</taxon>
    </lineage>
</organism>
<name>A0A0E9S3Y2_ANGAN</name>
<reference evidence="1" key="2">
    <citation type="journal article" date="2015" name="Fish Shellfish Immunol.">
        <title>Early steps in the European eel (Anguilla anguilla)-Vibrio vulnificus interaction in the gills: Role of the RtxA13 toxin.</title>
        <authorList>
            <person name="Callol A."/>
            <person name="Pajuelo D."/>
            <person name="Ebbesson L."/>
            <person name="Teles M."/>
            <person name="MacKenzie S."/>
            <person name="Amaro C."/>
        </authorList>
    </citation>
    <scope>NUCLEOTIDE SEQUENCE</scope>
</reference>
<reference evidence="1" key="1">
    <citation type="submission" date="2014-11" db="EMBL/GenBank/DDBJ databases">
        <authorList>
            <person name="Amaro Gonzalez C."/>
        </authorList>
    </citation>
    <scope>NUCLEOTIDE SEQUENCE</scope>
</reference>
<dbReference type="EMBL" id="GBXM01072660">
    <property type="protein sequence ID" value="JAH35917.1"/>
    <property type="molecule type" value="Transcribed_RNA"/>
</dbReference>
<sequence length="33" mass="3951">MQLRHILKSLCKIVIKTELIFFTKTPQLMIISY</sequence>
<accession>A0A0E9S3Y2</accession>
<evidence type="ECO:0000313" key="1">
    <source>
        <dbReference type="EMBL" id="JAH35917.1"/>
    </source>
</evidence>